<dbReference type="Proteomes" id="UP000824120">
    <property type="component" value="Chromosome 7"/>
</dbReference>
<keyword evidence="2" id="KW-1185">Reference proteome</keyword>
<dbReference type="PANTHER" id="PTHR34222:SF82">
    <property type="entry name" value="CCHC-TYPE DOMAIN-CONTAINING PROTEIN"/>
    <property type="match status" value="1"/>
</dbReference>
<dbReference type="PANTHER" id="PTHR34222">
    <property type="entry name" value="GAG_PRE-INTEGRS DOMAIN-CONTAINING PROTEIN"/>
    <property type="match status" value="1"/>
</dbReference>
<evidence type="ECO:0000313" key="1">
    <source>
        <dbReference type="EMBL" id="KAG5597211.1"/>
    </source>
</evidence>
<name>A0A9J5Y8Z1_SOLCO</name>
<comment type="caution">
    <text evidence="1">The sequence shown here is derived from an EMBL/GenBank/DDBJ whole genome shotgun (WGS) entry which is preliminary data.</text>
</comment>
<accession>A0A9J5Y8Z1</accession>
<dbReference type="EMBL" id="JACXVP010000007">
    <property type="protein sequence ID" value="KAG5597211.1"/>
    <property type="molecule type" value="Genomic_DNA"/>
</dbReference>
<organism evidence="1 2">
    <name type="scientific">Solanum commersonii</name>
    <name type="common">Commerson's wild potato</name>
    <name type="synonym">Commerson's nightshade</name>
    <dbReference type="NCBI Taxonomy" id="4109"/>
    <lineage>
        <taxon>Eukaryota</taxon>
        <taxon>Viridiplantae</taxon>
        <taxon>Streptophyta</taxon>
        <taxon>Embryophyta</taxon>
        <taxon>Tracheophyta</taxon>
        <taxon>Spermatophyta</taxon>
        <taxon>Magnoliopsida</taxon>
        <taxon>eudicotyledons</taxon>
        <taxon>Gunneridae</taxon>
        <taxon>Pentapetalae</taxon>
        <taxon>asterids</taxon>
        <taxon>lamiids</taxon>
        <taxon>Solanales</taxon>
        <taxon>Solanaceae</taxon>
        <taxon>Solanoideae</taxon>
        <taxon>Solaneae</taxon>
        <taxon>Solanum</taxon>
    </lineage>
</organism>
<reference evidence="1 2" key="1">
    <citation type="submission" date="2020-09" db="EMBL/GenBank/DDBJ databases">
        <title>De no assembly of potato wild relative species, Solanum commersonii.</title>
        <authorList>
            <person name="Cho K."/>
        </authorList>
    </citation>
    <scope>NUCLEOTIDE SEQUENCE [LARGE SCALE GENOMIC DNA]</scope>
    <source>
        <strain evidence="1">LZ3.2</strain>
        <tissue evidence="1">Leaf</tissue>
    </source>
</reference>
<sequence length="345" mass="38705">MAGATLEEKGGSRRFMEFMNRQKLLQFLMGLNESYKQAYGHILMLISIPSVNQAYFMMIERESQINMTNVTSQVMNMEISTVSSGRGTYNNNKPKKNWNVQYDHCKIMGHAKGDQRSQANFVRNDYGRVYNDAGPNRAAYTDPNRDLQNNEKSAMITDNHKAEEFFYGSFGDWYRGPEKVVEPLANMSNMGSNAFASILPTTDSAGNASNSFMPRSEKNWIIDTGDSNHMISDKDMLNSAMTNVPQATPDPLLDAQSDDPVVDQQIDEPAVDIPAVAVPRQSNRPRKLPTWINDFVTNSVVVSTPYPLSQSLGYAHLSSQYQDFIHAHSCISKPTSYQEACTNPH</sequence>
<proteinExistence type="predicted"/>
<evidence type="ECO:0000313" key="2">
    <source>
        <dbReference type="Proteomes" id="UP000824120"/>
    </source>
</evidence>
<gene>
    <name evidence="1" type="ORF">H5410_038443</name>
</gene>
<protein>
    <submittedName>
        <fullName evidence="1">Uncharacterized protein</fullName>
    </submittedName>
</protein>
<dbReference type="OrthoDB" id="5544992at2759"/>
<dbReference type="AlphaFoldDB" id="A0A9J5Y8Z1"/>